<evidence type="ECO:0000313" key="5">
    <source>
        <dbReference type="Proteomes" id="UP000256304"/>
    </source>
</evidence>
<name>A0A3D9S9K5_9BACL</name>
<dbReference type="PANTHER" id="PTHR43649">
    <property type="entry name" value="ARABINOSE-BINDING PROTEIN-RELATED"/>
    <property type="match status" value="1"/>
</dbReference>
<dbReference type="Pfam" id="PF12010">
    <property type="entry name" value="DUF3502"/>
    <property type="match status" value="1"/>
</dbReference>
<gene>
    <name evidence="4" type="ORF">A8990_11350</name>
</gene>
<feature type="region of interest" description="Disordered" evidence="1">
    <location>
        <begin position="31"/>
        <end position="74"/>
    </location>
</feature>
<dbReference type="AlphaFoldDB" id="A0A3D9S9K5"/>
<evidence type="ECO:0000259" key="3">
    <source>
        <dbReference type="Pfam" id="PF12010"/>
    </source>
</evidence>
<dbReference type="Proteomes" id="UP000256304">
    <property type="component" value="Unassembled WGS sequence"/>
</dbReference>
<feature type="chain" id="PRO_5039104769" evidence="2">
    <location>
        <begin position="24"/>
        <end position="542"/>
    </location>
</feature>
<keyword evidence="5" id="KW-1185">Reference proteome</keyword>
<dbReference type="Pfam" id="PF01547">
    <property type="entry name" value="SBP_bac_1"/>
    <property type="match status" value="1"/>
</dbReference>
<dbReference type="InterPro" id="IPR006059">
    <property type="entry name" value="SBP"/>
</dbReference>
<evidence type="ECO:0000256" key="1">
    <source>
        <dbReference type="SAM" id="MobiDB-lite"/>
    </source>
</evidence>
<dbReference type="RefSeq" id="WP_116189443.1">
    <property type="nucleotide sequence ID" value="NZ_QTTN01000013.1"/>
</dbReference>
<evidence type="ECO:0000313" key="4">
    <source>
        <dbReference type="EMBL" id="REE85132.1"/>
    </source>
</evidence>
<dbReference type="InterPro" id="IPR050490">
    <property type="entry name" value="Bact_solute-bd_prot1"/>
</dbReference>
<accession>A0A3D9S9K5</accession>
<comment type="caution">
    <text evidence="4">The sequence shown here is derived from an EMBL/GenBank/DDBJ whole genome shotgun (WGS) entry which is preliminary data.</text>
</comment>
<dbReference type="SUPFAM" id="SSF53850">
    <property type="entry name" value="Periplasmic binding protein-like II"/>
    <property type="match status" value="1"/>
</dbReference>
<dbReference type="EMBL" id="QTTN01000013">
    <property type="protein sequence ID" value="REE85132.1"/>
    <property type="molecule type" value="Genomic_DNA"/>
</dbReference>
<feature type="signal peptide" evidence="2">
    <location>
        <begin position="1"/>
        <end position="23"/>
    </location>
</feature>
<reference evidence="4 5" key="1">
    <citation type="submission" date="2018-08" db="EMBL/GenBank/DDBJ databases">
        <title>Genomic Encyclopedia of Type Strains, Phase III (KMG-III): the genomes of soil and plant-associated and newly described type strains.</title>
        <authorList>
            <person name="Whitman W."/>
        </authorList>
    </citation>
    <scope>NUCLEOTIDE SEQUENCE [LARGE SCALE GENOMIC DNA]</scope>
    <source>
        <strain evidence="4 5">CGMCC 1.10966</strain>
    </source>
</reference>
<evidence type="ECO:0000256" key="2">
    <source>
        <dbReference type="SAM" id="SignalP"/>
    </source>
</evidence>
<keyword evidence="2" id="KW-0732">Signal</keyword>
<dbReference type="OrthoDB" id="2640066at2"/>
<feature type="domain" description="DUF3502" evidence="3">
    <location>
        <begin position="478"/>
        <end position="539"/>
    </location>
</feature>
<sequence length="542" mass="60703">MKKTRTRLPLLLTVILTLTLLLAACGGNSGNNASNNAGGNSGTTDNSSTATNDSTNATTTDTTNSSNAAADNSSKAQEEVTLKFYFGGDKKAATDEVWSAISDYLKTKGLNVKFDINFIPFGDFKDKMLVMAASGDKWDMNFDGDWLSYKQMAAKGSYMALNDLLPKYAPTLYKKYEDQGTLAAATVDGKIVGLPWTMSMNQRKYAAWRQDLTDKAGITPAPDSIKTIEDLDVFLHKLKEAYPKDKLSRSTPLGIYMQRDEWVDLGFHGMGFYLNDPAVKIQPVEQQPFYKEAALMSKKWYDDGILNRDAMIDKEDGAAQWRNGKMFYTDSDHEWVNADPGFADPSYKLGSSLLYPDKKYVNRTALANVVAINRNSEHADRVLQFLDMLETDQQLYDMVQYGIEGKTYVLKDGAANYPDGMQTTTSNYMEWGGQWALWKPQFMRPNPAYGKDFWVHEAEFAALPVNVNSPVDGLFISEDNIKNEVAKRDQAVEEFNKPIEFGNVKDVEKAVNDYIEKQKNNGLDKIMSEAQKQIDAYLASKK</sequence>
<organism evidence="4 5">
    <name type="scientific">Paenibacillus taihuensis</name>
    <dbReference type="NCBI Taxonomy" id="1156355"/>
    <lineage>
        <taxon>Bacteria</taxon>
        <taxon>Bacillati</taxon>
        <taxon>Bacillota</taxon>
        <taxon>Bacilli</taxon>
        <taxon>Bacillales</taxon>
        <taxon>Paenibacillaceae</taxon>
        <taxon>Paenibacillus</taxon>
    </lineage>
</organism>
<proteinExistence type="predicted"/>
<dbReference type="PANTHER" id="PTHR43649:SF17">
    <property type="entry name" value="ABC TRANSPORTER SOLUTE BINDING PROTEIN-SUGAR TRANSPORT"/>
    <property type="match status" value="1"/>
</dbReference>
<dbReference type="InterPro" id="IPR022627">
    <property type="entry name" value="DUF3502"/>
</dbReference>
<protein>
    <submittedName>
        <fullName evidence="4">Putative aldouronate transport system substrate-binding protein</fullName>
    </submittedName>
</protein>
<dbReference type="Gene3D" id="3.40.190.10">
    <property type="entry name" value="Periplasmic binding protein-like II"/>
    <property type="match status" value="2"/>
</dbReference>
<dbReference type="PROSITE" id="PS51257">
    <property type="entry name" value="PROKAR_LIPOPROTEIN"/>
    <property type="match status" value="1"/>
</dbReference>